<gene>
    <name evidence="2" type="ORF">GPM918_LOCUS9463</name>
    <name evidence="3" type="ORF">SRO942_LOCUS9464</name>
</gene>
<keyword evidence="4" id="KW-1185">Reference proteome</keyword>
<dbReference type="SUPFAM" id="SSF52833">
    <property type="entry name" value="Thioredoxin-like"/>
    <property type="match status" value="1"/>
</dbReference>
<dbReference type="Proteomes" id="UP000663829">
    <property type="component" value="Unassembled WGS sequence"/>
</dbReference>
<dbReference type="InterPro" id="IPR013766">
    <property type="entry name" value="Thioredoxin_domain"/>
</dbReference>
<organism evidence="2 4">
    <name type="scientific">Didymodactylos carnosus</name>
    <dbReference type="NCBI Taxonomy" id="1234261"/>
    <lineage>
        <taxon>Eukaryota</taxon>
        <taxon>Metazoa</taxon>
        <taxon>Spiralia</taxon>
        <taxon>Gnathifera</taxon>
        <taxon>Rotifera</taxon>
        <taxon>Eurotatoria</taxon>
        <taxon>Bdelloidea</taxon>
        <taxon>Philodinida</taxon>
        <taxon>Philodinidae</taxon>
        <taxon>Didymodactylos</taxon>
    </lineage>
</organism>
<reference evidence="2" key="1">
    <citation type="submission" date="2021-02" db="EMBL/GenBank/DDBJ databases">
        <authorList>
            <person name="Nowell W R."/>
        </authorList>
    </citation>
    <scope>NUCLEOTIDE SEQUENCE</scope>
</reference>
<evidence type="ECO:0000313" key="2">
    <source>
        <dbReference type="EMBL" id="CAF0917287.1"/>
    </source>
</evidence>
<dbReference type="Gene3D" id="3.40.30.10">
    <property type="entry name" value="Glutaredoxin"/>
    <property type="match status" value="1"/>
</dbReference>
<comment type="caution">
    <text evidence="2">The sequence shown here is derived from an EMBL/GenBank/DDBJ whole genome shotgun (WGS) entry which is preliminary data.</text>
</comment>
<dbReference type="EMBL" id="CAJOBC010001763">
    <property type="protein sequence ID" value="CAF3697254.1"/>
    <property type="molecule type" value="Genomic_DNA"/>
</dbReference>
<accession>A0A814AUM4</accession>
<evidence type="ECO:0000313" key="4">
    <source>
        <dbReference type="Proteomes" id="UP000663829"/>
    </source>
</evidence>
<dbReference type="GO" id="GO:0030178">
    <property type="term" value="P:negative regulation of Wnt signaling pathway"/>
    <property type="evidence" value="ECO:0007669"/>
    <property type="project" value="TreeGrafter"/>
</dbReference>
<dbReference type="EMBL" id="CAJNOQ010001763">
    <property type="protein sequence ID" value="CAF0917287.1"/>
    <property type="molecule type" value="Genomic_DNA"/>
</dbReference>
<dbReference type="GO" id="GO:0031397">
    <property type="term" value="P:negative regulation of protein ubiquitination"/>
    <property type="evidence" value="ECO:0007669"/>
    <property type="project" value="TreeGrafter"/>
</dbReference>
<protein>
    <recommendedName>
        <fullName evidence="1">Thioredoxin domain-containing protein</fullName>
    </recommendedName>
</protein>
<sequence>MAGVAKIVGNDIVDKAGNKVNIAEKSSGKVVGIYFSAHWCPPCRGFTPILAEFYKKHSSDKKLEIIFVSSDRDEKSFQSYYGEQPWLALPYSERDKKQELAQKYQVQGIPTLILLDGDSGDIICEDARSKLEFEDKEGENFPWKNK</sequence>
<dbReference type="InterPro" id="IPR036249">
    <property type="entry name" value="Thioredoxin-like_sf"/>
</dbReference>
<dbReference type="GO" id="GO:0004791">
    <property type="term" value="F:thioredoxin-disulfide reductase (NADPH) activity"/>
    <property type="evidence" value="ECO:0007669"/>
    <property type="project" value="TreeGrafter"/>
</dbReference>
<dbReference type="Proteomes" id="UP000681722">
    <property type="component" value="Unassembled WGS sequence"/>
</dbReference>
<dbReference type="InterPro" id="IPR012336">
    <property type="entry name" value="Thioredoxin-like_fold"/>
</dbReference>
<feature type="domain" description="Thioredoxin" evidence="1">
    <location>
        <begin position="1"/>
        <end position="146"/>
    </location>
</feature>
<evidence type="ECO:0000313" key="3">
    <source>
        <dbReference type="EMBL" id="CAF3697254.1"/>
    </source>
</evidence>
<dbReference type="PANTHER" id="PTHR46472">
    <property type="entry name" value="NUCLEOREDOXIN"/>
    <property type="match status" value="1"/>
</dbReference>
<proteinExistence type="predicted"/>
<dbReference type="AlphaFoldDB" id="A0A814AUM4"/>
<name>A0A814AUM4_9BILA</name>
<dbReference type="OrthoDB" id="409136at2759"/>
<evidence type="ECO:0000259" key="1">
    <source>
        <dbReference type="PROSITE" id="PS51352"/>
    </source>
</evidence>
<dbReference type="PROSITE" id="PS51352">
    <property type="entry name" value="THIOREDOXIN_2"/>
    <property type="match status" value="1"/>
</dbReference>
<dbReference type="PANTHER" id="PTHR46472:SF1">
    <property type="entry name" value="NUCLEOREDOXIN"/>
    <property type="match status" value="1"/>
</dbReference>
<dbReference type="GO" id="GO:0005634">
    <property type="term" value="C:nucleus"/>
    <property type="evidence" value="ECO:0007669"/>
    <property type="project" value="TreeGrafter"/>
</dbReference>
<dbReference type="Pfam" id="PF13905">
    <property type="entry name" value="Thioredoxin_8"/>
    <property type="match status" value="1"/>
</dbReference>